<feature type="binding site" evidence="2">
    <location>
        <position position="80"/>
    </location>
    <ligand>
        <name>Zn(2+)</name>
        <dbReference type="ChEBI" id="CHEBI:29105"/>
        <label>1</label>
        <note>catalytic</note>
    </ligand>
</feature>
<protein>
    <submittedName>
        <fullName evidence="3">Class II fructose-bisphosphate aldolase</fullName>
    </submittedName>
</protein>
<dbReference type="InterPro" id="IPR050246">
    <property type="entry name" value="Class_II_FBP_aldolase"/>
</dbReference>
<evidence type="ECO:0000256" key="2">
    <source>
        <dbReference type="PIRSR" id="PIRSR001359-3"/>
    </source>
</evidence>
<dbReference type="GO" id="GO:0008270">
    <property type="term" value="F:zinc ion binding"/>
    <property type="evidence" value="ECO:0007669"/>
    <property type="project" value="InterPro"/>
</dbReference>
<comment type="caution">
    <text evidence="3">The sequence shown here is derived from an EMBL/GenBank/DDBJ whole genome shotgun (WGS) entry which is preliminary data.</text>
</comment>
<evidence type="ECO:0000256" key="1">
    <source>
        <dbReference type="PIRSR" id="PIRSR001359-1"/>
    </source>
</evidence>
<dbReference type="Proteomes" id="UP000297668">
    <property type="component" value="Unassembled WGS sequence"/>
</dbReference>
<dbReference type="InterPro" id="IPR000771">
    <property type="entry name" value="FBA_II"/>
</dbReference>
<proteinExistence type="predicted"/>
<organism evidence="3 4">
    <name type="scientific">Thermus tengchongensis</name>
    <dbReference type="NCBI Taxonomy" id="1214928"/>
    <lineage>
        <taxon>Bacteria</taxon>
        <taxon>Thermotogati</taxon>
        <taxon>Deinococcota</taxon>
        <taxon>Deinococci</taxon>
        <taxon>Thermales</taxon>
        <taxon>Thermaceae</taxon>
        <taxon>Thermus</taxon>
    </lineage>
</organism>
<feature type="binding site" evidence="2">
    <location>
        <position position="162"/>
    </location>
    <ligand>
        <name>Zn(2+)</name>
        <dbReference type="ChEBI" id="CHEBI:29105"/>
        <label>1</label>
        <note>catalytic</note>
    </ligand>
</feature>
<keyword evidence="2" id="KW-0479">Metal-binding</keyword>
<dbReference type="SUPFAM" id="SSF51569">
    <property type="entry name" value="Aldolase"/>
    <property type="match status" value="1"/>
</dbReference>
<dbReference type="EMBL" id="SJZF01000032">
    <property type="protein sequence ID" value="TFU25156.1"/>
    <property type="molecule type" value="Genomic_DNA"/>
</dbReference>
<accession>A0A4Y9F7M2</accession>
<evidence type="ECO:0000313" key="3">
    <source>
        <dbReference type="EMBL" id="TFU25156.1"/>
    </source>
</evidence>
<feature type="binding site" evidence="2">
    <location>
        <position position="188"/>
    </location>
    <ligand>
        <name>Zn(2+)</name>
        <dbReference type="ChEBI" id="CHEBI:29105"/>
        <label>1</label>
        <note>catalytic</note>
    </ligand>
</feature>
<dbReference type="GO" id="GO:0005975">
    <property type="term" value="P:carbohydrate metabolic process"/>
    <property type="evidence" value="ECO:0007669"/>
    <property type="project" value="InterPro"/>
</dbReference>
<dbReference type="Pfam" id="PF01116">
    <property type="entry name" value="F_bP_aldolase"/>
    <property type="match status" value="1"/>
</dbReference>
<dbReference type="RefSeq" id="WP_135261046.1">
    <property type="nucleotide sequence ID" value="NZ_SJZF01000032.1"/>
</dbReference>
<dbReference type="PANTHER" id="PTHR30304">
    <property type="entry name" value="D-TAGATOSE-1,6-BISPHOSPHATE ALDOLASE"/>
    <property type="match status" value="1"/>
</dbReference>
<dbReference type="Gene3D" id="3.20.20.70">
    <property type="entry name" value="Aldolase class I"/>
    <property type="match status" value="1"/>
</dbReference>
<comment type="cofactor">
    <cofactor evidence="2">
        <name>Zn(2+)</name>
        <dbReference type="ChEBI" id="CHEBI:29105"/>
    </cofactor>
    <text evidence="2">Binds 2 Zn(2+) ions per subunit. One is catalytic and the other provides a structural contribution.</text>
</comment>
<feature type="active site" description="Proton donor" evidence="1">
    <location>
        <position position="79"/>
    </location>
</feature>
<dbReference type="InterPro" id="IPR013785">
    <property type="entry name" value="Aldolase_TIM"/>
</dbReference>
<evidence type="ECO:0000313" key="4">
    <source>
        <dbReference type="Proteomes" id="UP000297668"/>
    </source>
</evidence>
<dbReference type="AlphaFoldDB" id="A0A4Y9F7M2"/>
<dbReference type="GO" id="GO:0016832">
    <property type="term" value="F:aldehyde-lyase activity"/>
    <property type="evidence" value="ECO:0007669"/>
    <property type="project" value="InterPro"/>
</dbReference>
<name>A0A4Y9F7M2_9DEIN</name>
<dbReference type="PIRSF" id="PIRSF001359">
    <property type="entry name" value="F_bP_aldolase_II"/>
    <property type="match status" value="1"/>
</dbReference>
<gene>
    <name evidence="3" type="ORF">E0687_12270</name>
</gene>
<dbReference type="PANTHER" id="PTHR30304:SF0">
    <property type="entry name" value="D-TAGATOSE-1,6-BISPHOSPHATE ALDOLASE SUBUNIT GATY-RELATED"/>
    <property type="match status" value="1"/>
</dbReference>
<feature type="binding site" evidence="2">
    <location>
        <position position="125"/>
    </location>
    <ligand>
        <name>Zn(2+)</name>
        <dbReference type="ChEBI" id="CHEBI:29105"/>
        <label>2</label>
    </ligand>
</feature>
<reference evidence="3 4" key="1">
    <citation type="submission" date="2019-03" db="EMBL/GenBank/DDBJ databases">
        <title>Thermus tengchongensis species for the arsenic transformation mechanism.</title>
        <authorList>
            <person name="Yuan G.C."/>
        </authorList>
    </citation>
    <scope>NUCLEOTIDE SEQUENCE [LARGE SCALE GENOMIC DNA]</scope>
    <source>
        <strain evidence="3 4">15W</strain>
    </source>
</reference>
<sequence length="256" mass="28092">MDVKEAVERAYREGRALLAVNMVNLETAQGVVWGAERVGRPIILMVSHNAARYGGLEELYAIGRSLGRKANVPVYLHYDHAEGLDDLEAAYALGFDSAMLEVEDEAEVEAARRVAGSRALEVELEVVGKGERRETVRALGELARLAALSGADWLVVNLGTQHKALEPHRLNLKRLEELRSLGRPLVLHGGSSAHLEDLREAVRRGVAKVNVATAGFHAFTEGVRERVGEGLDPRVYLGEGRERLTRWVAAFYGSLP</sequence>
<keyword evidence="2" id="KW-0862">Zinc</keyword>